<sequence>MIRFREIRYTQWVYGTNEPIDRLFTVTPFFNLSPLASILHQPEDNYRQRSFIRPLRLHKMVSQLREPGNSLLLPMLAIDGRYEAGGGGDLFPLSA</sequence>
<evidence type="ECO:0000313" key="3">
    <source>
        <dbReference type="Proteomes" id="UP000639396"/>
    </source>
</evidence>
<evidence type="ECO:0000313" key="2">
    <source>
        <dbReference type="EMBL" id="MBD2864578.1"/>
    </source>
</evidence>
<reference evidence="2" key="1">
    <citation type="submission" date="2020-09" db="EMBL/GenBank/DDBJ databases">
        <title>A novel bacterium of genus Paenibacillus, isolated from South China Sea.</title>
        <authorList>
            <person name="Huang H."/>
            <person name="Mo K."/>
            <person name="Hu Y."/>
        </authorList>
    </citation>
    <scope>NUCLEOTIDE SEQUENCE</scope>
    <source>
        <strain evidence="2">IB182363</strain>
    </source>
</reference>
<accession>A0A927CDA9</accession>
<feature type="domain" description="Spore germination protein N-terminal" evidence="1">
    <location>
        <begin position="1"/>
        <end position="77"/>
    </location>
</feature>
<dbReference type="Proteomes" id="UP000639396">
    <property type="component" value="Unassembled WGS sequence"/>
</dbReference>
<organism evidence="2 3">
    <name type="scientific">Paenibacillus oceani</name>
    <dbReference type="NCBI Taxonomy" id="2772510"/>
    <lineage>
        <taxon>Bacteria</taxon>
        <taxon>Bacillati</taxon>
        <taxon>Bacillota</taxon>
        <taxon>Bacilli</taxon>
        <taxon>Bacillales</taxon>
        <taxon>Paenibacillaceae</taxon>
        <taxon>Paenibacillus</taxon>
    </lineage>
</organism>
<dbReference type="EMBL" id="JACXJA010000030">
    <property type="protein sequence ID" value="MBD2864578.1"/>
    <property type="molecule type" value="Genomic_DNA"/>
</dbReference>
<proteinExistence type="predicted"/>
<name>A0A927CDA9_9BACL</name>
<comment type="caution">
    <text evidence="2">The sequence shown here is derived from an EMBL/GenBank/DDBJ whole genome shotgun (WGS) entry which is preliminary data.</text>
</comment>
<dbReference type="Pfam" id="PF25198">
    <property type="entry name" value="Spore_GerAC_N"/>
    <property type="match status" value="1"/>
</dbReference>
<evidence type="ECO:0000259" key="1">
    <source>
        <dbReference type="Pfam" id="PF25198"/>
    </source>
</evidence>
<dbReference type="RefSeq" id="WP_190930195.1">
    <property type="nucleotide sequence ID" value="NZ_JACXJA010000030.1"/>
</dbReference>
<dbReference type="InterPro" id="IPR057336">
    <property type="entry name" value="GerAC_N"/>
</dbReference>
<keyword evidence="3" id="KW-1185">Reference proteome</keyword>
<protein>
    <recommendedName>
        <fullName evidence="1">Spore germination protein N-terminal domain-containing protein</fullName>
    </recommendedName>
</protein>
<gene>
    <name evidence="2" type="ORF">IDH45_21545</name>
</gene>
<dbReference type="AlphaFoldDB" id="A0A927CDA9"/>